<accession>A0A0F9X9J0</accession>
<dbReference type="PANTHER" id="PTHR43364:SF4">
    <property type="entry name" value="NAD(P)-LINKED OXIDOREDUCTASE SUPERFAMILY PROTEIN"/>
    <property type="match status" value="1"/>
</dbReference>
<dbReference type="InterPro" id="IPR036812">
    <property type="entry name" value="NAD(P)_OxRdtase_dom_sf"/>
</dbReference>
<dbReference type="InterPro" id="IPR050523">
    <property type="entry name" value="AKR_Detox_Biosynth"/>
</dbReference>
<gene>
    <name evidence="3" type="ORF">THAR02_10460</name>
</gene>
<dbReference type="Gene3D" id="3.20.20.100">
    <property type="entry name" value="NADP-dependent oxidoreductase domain"/>
    <property type="match status" value="1"/>
</dbReference>
<name>A0A0F9X9J0_TRIHA</name>
<evidence type="ECO:0000313" key="3">
    <source>
        <dbReference type="EMBL" id="KKO97442.1"/>
    </source>
</evidence>
<evidence type="ECO:0000256" key="1">
    <source>
        <dbReference type="ARBA" id="ARBA00023002"/>
    </source>
</evidence>
<dbReference type="Pfam" id="PF00248">
    <property type="entry name" value="Aldo_ket_red"/>
    <property type="match status" value="1"/>
</dbReference>
<dbReference type="PANTHER" id="PTHR43364">
    <property type="entry name" value="NADH-SPECIFIC METHYLGLYOXAL REDUCTASE-RELATED"/>
    <property type="match status" value="1"/>
</dbReference>
<evidence type="ECO:0000313" key="4">
    <source>
        <dbReference type="Proteomes" id="UP000034112"/>
    </source>
</evidence>
<keyword evidence="1" id="KW-0560">Oxidoreductase</keyword>
<comment type="caution">
    <text evidence="3">The sequence shown here is derived from an EMBL/GenBank/DDBJ whole genome shotgun (WGS) entry which is preliminary data.</text>
</comment>
<protein>
    <submittedName>
        <fullName evidence="3">Aflatoxin B1 aldehyde reductase member 2</fullName>
    </submittedName>
</protein>
<feature type="domain" description="NADP-dependent oxidoreductase" evidence="2">
    <location>
        <begin position="7"/>
        <end position="313"/>
    </location>
</feature>
<dbReference type="InterPro" id="IPR023210">
    <property type="entry name" value="NADP_OxRdtase_dom"/>
</dbReference>
<reference evidence="4" key="1">
    <citation type="journal article" date="2015" name="Genome Announc.">
        <title>Draft whole-genome sequence of the biocontrol agent Trichoderma harzianum T6776.</title>
        <authorList>
            <person name="Baroncelli R."/>
            <person name="Piaggeschi G."/>
            <person name="Fiorini L."/>
            <person name="Bertolini E."/>
            <person name="Zapparata A."/>
            <person name="Pe M.E."/>
            <person name="Sarrocco S."/>
            <person name="Vannacci G."/>
        </authorList>
    </citation>
    <scope>NUCLEOTIDE SEQUENCE [LARGE SCALE GENOMIC DNA]</scope>
    <source>
        <strain evidence="4">T6776</strain>
    </source>
</reference>
<dbReference type="GO" id="GO:0016491">
    <property type="term" value="F:oxidoreductase activity"/>
    <property type="evidence" value="ECO:0007669"/>
    <property type="project" value="UniProtKB-KW"/>
</dbReference>
<dbReference type="OMA" id="QGEYNPI"/>
<dbReference type="EMBL" id="JOKZ01000567">
    <property type="protein sequence ID" value="KKO97442.1"/>
    <property type="molecule type" value="Genomic_DNA"/>
</dbReference>
<sequence>MAKYPPKIIFGSGNVGDSKRDPVVRFDTQEQLKAVFDAFYARGHRQIDSAQGYSVHAPGSCEPRLGEAKAGDRFLLDTKVLSDTAGSHKRETILNAIDVSLERLKVKQLNILYLHQRDRTVPFEETCEALNQAYTEGKFRYWGISNLSVEEVTQLIQICDENKWVRPSVYQGHYNPIVRGAEKDLFPALRKYGMSFYAYSPAAAGFFAGNHKNARPGGRYDASTWLGDWYAQKYNQPGVQTATEKALATATAHGIGGHEAALRWCAHHSALTGEAGDGIILGAGSLSQLETNMDSIEAGPLPQDVVAALDDVYQQIAKTDVEIVYHW</sequence>
<dbReference type="SUPFAM" id="SSF51430">
    <property type="entry name" value="NAD(P)-linked oxidoreductase"/>
    <property type="match status" value="1"/>
</dbReference>
<evidence type="ECO:0000259" key="2">
    <source>
        <dbReference type="Pfam" id="PF00248"/>
    </source>
</evidence>
<proteinExistence type="predicted"/>
<dbReference type="AlphaFoldDB" id="A0A0F9X9J0"/>
<dbReference type="Proteomes" id="UP000034112">
    <property type="component" value="Unassembled WGS sequence"/>
</dbReference>
<dbReference type="OrthoDB" id="48988at2759"/>
<organism evidence="3 4">
    <name type="scientific">Trichoderma harzianum</name>
    <name type="common">Hypocrea lixii</name>
    <dbReference type="NCBI Taxonomy" id="5544"/>
    <lineage>
        <taxon>Eukaryota</taxon>
        <taxon>Fungi</taxon>
        <taxon>Dikarya</taxon>
        <taxon>Ascomycota</taxon>
        <taxon>Pezizomycotina</taxon>
        <taxon>Sordariomycetes</taxon>
        <taxon>Hypocreomycetidae</taxon>
        <taxon>Hypocreales</taxon>
        <taxon>Hypocreaceae</taxon>
        <taxon>Trichoderma</taxon>
    </lineage>
</organism>
<dbReference type="CDD" id="cd19075">
    <property type="entry name" value="AKR_AKR7A1-5"/>
    <property type="match status" value="1"/>
</dbReference>